<evidence type="ECO:0000256" key="12">
    <source>
        <dbReference type="SAM" id="Phobius"/>
    </source>
</evidence>
<evidence type="ECO:0000256" key="1">
    <source>
        <dbReference type="ARBA" id="ARBA00004651"/>
    </source>
</evidence>
<feature type="transmembrane region" description="Helical" evidence="12">
    <location>
        <begin position="12"/>
        <end position="32"/>
    </location>
</feature>
<keyword evidence="3" id="KW-1003">Cell membrane</keyword>
<comment type="similarity">
    <text evidence="2">Belongs to the ZIP transporter (TC 2.A.5) family.</text>
</comment>
<evidence type="ECO:0000256" key="4">
    <source>
        <dbReference type="ARBA" id="ARBA00022692"/>
    </source>
</evidence>
<dbReference type="GO" id="GO:0005886">
    <property type="term" value="C:plasma membrane"/>
    <property type="evidence" value="ECO:0007669"/>
    <property type="project" value="UniProtKB-SubCell"/>
</dbReference>
<keyword evidence="5" id="KW-0862">Zinc</keyword>
<evidence type="ECO:0000256" key="2">
    <source>
        <dbReference type="ARBA" id="ARBA00006939"/>
    </source>
</evidence>
<evidence type="ECO:0000256" key="11">
    <source>
        <dbReference type="SAM" id="MobiDB-lite"/>
    </source>
</evidence>
<dbReference type="GO" id="GO:0005385">
    <property type="term" value="F:zinc ion transmembrane transporter activity"/>
    <property type="evidence" value="ECO:0007669"/>
    <property type="project" value="TreeGrafter"/>
</dbReference>
<feature type="transmembrane region" description="Helical" evidence="12">
    <location>
        <begin position="215"/>
        <end position="240"/>
    </location>
</feature>
<feature type="transmembrane region" description="Helical" evidence="12">
    <location>
        <begin position="311"/>
        <end position="328"/>
    </location>
</feature>
<dbReference type="InterPro" id="IPR003689">
    <property type="entry name" value="ZIP"/>
</dbReference>
<dbReference type="Pfam" id="PF02535">
    <property type="entry name" value="Zip"/>
    <property type="match status" value="1"/>
</dbReference>
<comment type="subcellular location">
    <subcellularLocation>
        <location evidence="1">Cell membrane</location>
        <topology evidence="1">Multi-pass membrane protein</topology>
    </subcellularLocation>
</comment>
<organism evidence="13">
    <name type="scientific">Cacopsylla melanoneura</name>
    <dbReference type="NCBI Taxonomy" id="428564"/>
    <lineage>
        <taxon>Eukaryota</taxon>
        <taxon>Metazoa</taxon>
        <taxon>Ecdysozoa</taxon>
        <taxon>Arthropoda</taxon>
        <taxon>Hexapoda</taxon>
        <taxon>Insecta</taxon>
        <taxon>Pterygota</taxon>
        <taxon>Neoptera</taxon>
        <taxon>Paraneoptera</taxon>
        <taxon>Hemiptera</taxon>
        <taxon>Sternorrhyncha</taxon>
        <taxon>Psylloidea</taxon>
        <taxon>Psyllidae</taxon>
        <taxon>Psyllinae</taxon>
        <taxon>Cacopsylla</taxon>
    </lineage>
</organism>
<evidence type="ECO:0000256" key="5">
    <source>
        <dbReference type="ARBA" id="ARBA00022833"/>
    </source>
</evidence>
<accession>A0A8D8SER4</accession>
<protein>
    <recommendedName>
        <fullName evidence="8">Zinc transporter ZIP11</fullName>
    </recommendedName>
    <alternativeName>
        <fullName evidence="9">Solute carrier family 39 member 11</fullName>
    </alternativeName>
    <alternativeName>
        <fullName evidence="10">Zrt- and Irt-like protein 11</fullName>
    </alternativeName>
</protein>
<dbReference type="AlphaFoldDB" id="A0A8D8SER4"/>
<keyword evidence="7 12" id="KW-0472">Membrane</keyword>
<evidence type="ECO:0000256" key="10">
    <source>
        <dbReference type="ARBA" id="ARBA00042973"/>
    </source>
</evidence>
<reference evidence="13" key="1">
    <citation type="submission" date="2021-05" db="EMBL/GenBank/DDBJ databases">
        <authorList>
            <person name="Alioto T."/>
            <person name="Alioto T."/>
            <person name="Gomez Garrido J."/>
        </authorList>
    </citation>
    <scope>NUCLEOTIDE SEQUENCE</scope>
</reference>
<evidence type="ECO:0000256" key="3">
    <source>
        <dbReference type="ARBA" id="ARBA00022475"/>
    </source>
</evidence>
<keyword evidence="6 12" id="KW-1133">Transmembrane helix</keyword>
<evidence type="ECO:0000256" key="7">
    <source>
        <dbReference type="ARBA" id="ARBA00023136"/>
    </source>
</evidence>
<evidence type="ECO:0000313" key="13">
    <source>
        <dbReference type="EMBL" id="CAG6668485.1"/>
    </source>
</evidence>
<dbReference type="EMBL" id="HBUF01218935">
    <property type="protein sequence ID" value="CAG6668485.1"/>
    <property type="molecule type" value="Transcribed_RNA"/>
</dbReference>
<evidence type="ECO:0000256" key="9">
    <source>
        <dbReference type="ARBA" id="ARBA00042540"/>
    </source>
</evidence>
<dbReference type="PANTHER" id="PTHR11040:SF211">
    <property type="entry name" value="ZINC TRANSPORTER ZIP11"/>
    <property type="match status" value="1"/>
</dbReference>
<sequence length="364" mass="38185">MLPDHHPLVQTLLGTLFTWGLTAAGAAMVIIFNGTQRKLLDTSLGFAAGVMLAASYWSLLAPAIEMAEQSKIYGEDGQFAFIPVAVGFFFGALFVFLTDMIISSCGIQSPNIMLAMQAQPKRKSHSEPGANLRNSETMDEFIENGASVYSVPTTQGRDSSRHSSFPRRRAATHSSTPGASNSGGAGDYDTEDIGAGASGSQHSSNDDHQSRWRRILLLIIAITVHNIPEGLAVGVAFGAIGSSPSATFHNAKSLAIGIGIQNFPEGLAVSLPLRGAGFSVLKSFWYGQLSGMVEPLAGILGAALVSLMQPLLPYALSFAAGAMIYVVVDDIIPEANTCGNGKLASWGTIVGFMVMMALDVGLGA</sequence>
<evidence type="ECO:0000256" key="8">
    <source>
        <dbReference type="ARBA" id="ARBA00040593"/>
    </source>
</evidence>
<feature type="transmembrane region" description="Helical" evidence="12">
    <location>
        <begin position="79"/>
        <end position="102"/>
    </location>
</feature>
<dbReference type="PANTHER" id="PTHR11040">
    <property type="entry name" value="ZINC/IRON TRANSPORTER"/>
    <property type="match status" value="1"/>
</dbReference>
<proteinExistence type="inferred from homology"/>
<feature type="transmembrane region" description="Helical" evidence="12">
    <location>
        <begin position="343"/>
        <end position="362"/>
    </location>
</feature>
<feature type="transmembrane region" description="Helical" evidence="12">
    <location>
        <begin position="284"/>
        <end position="304"/>
    </location>
</feature>
<evidence type="ECO:0000256" key="6">
    <source>
        <dbReference type="ARBA" id="ARBA00022989"/>
    </source>
</evidence>
<feature type="region of interest" description="Disordered" evidence="11">
    <location>
        <begin position="150"/>
        <end position="207"/>
    </location>
</feature>
<name>A0A8D8SER4_9HEMI</name>
<feature type="transmembrane region" description="Helical" evidence="12">
    <location>
        <begin position="39"/>
        <end position="59"/>
    </location>
</feature>
<keyword evidence="4 12" id="KW-0812">Transmembrane</keyword>